<accession>A0A9W6UGZ6</accession>
<name>A0A9W6UGZ6_9ACTN</name>
<protein>
    <submittedName>
        <fullName evidence="1">Uncharacterized protein</fullName>
    </submittedName>
</protein>
<reference evidence="1" key="1">
    <citation type="submission" date="2023-02" db="EMBL/GenBank/DDBJ databases">
        <title>Nocardiopsis ansamitocini NBRC 112285.</title>
        <authorList>
            <person name="Ichikawa N."/>
            <person name="Sato H."/>
            <person name="Tonouchi N."/>
        </authorList>
    </citation>
    <scope>NUCLEOTIDE SEQUENCE</scope>
    <source>
        <strain evidence="1">NBRC 112285</strain>
    </source>
</reference>
<gene>
    <name evidence="1" type="ORF">Nans01_03900</name>
</gene>
<dbReference type="AlphaFoldDB" id="A0A9W6UGZ6"/>
<evidence type="ECO:0000313" key="2">
    <source>
        <dbReference type="Proteomes" id="UP001165092"/>
    </source>
</evidence>
<comment type="caution">
    <text evidence="1">The sequence shown here is derived from an EMBL/GenBank/DDBJ whole genome shotgun (WGS) entry which is preliminary data.</text>
</comment>
<keyword evidence="2" id="KW-1185">Reference proteome</keyword>
<dbReference type="Proteomes" id="UP001165092">
    <property type="component" value="Unassembled WGS sequence"/>
</dbReference>
<proteinExistence type="predicted"/>
<organism evidence="1 2">
    <name type="scientific">Nocardiopsis ansamitocini</name>
    <dbReference type="NCBI Taxonomy" id="1670832"/>
    <lineage>
        <taxon>Bacteria</taxon>
        <taxon>Bacillati</taxon>
        <taxon>Actinomycetota</taxon>
        <taxon>Actinomycetes</taxon>
        <taxon>Streptosporangiales</taxon>
        <taxon>Nocardiopsidaceae</taxon>
        <taxon>Nocardiopsis</taxon>
    </lineage>
</organism>
<sequence length="57" mass="5812">MNDQAAHGRPTEEKKTMQVPAILVFGGGGVSLTQRAESSVAVARSASLAGGVASEER</sequence>
<evidence type="ECO:0000313" key="1">
    <source>
        <dbReference type="EMBL" id="GLU46039.1"/>
    </source>
</evidence>
<dbReference type="EMBL" id="BSQG01000001">
    <property type="protein sequence ID" value="GLU46039.1"/>
    <property type="molecule type" value="Genomic_DNA"/>
</dbReference>